<dbReference type="HOGENOM" id="CLU_1952040_0_0_1"/>
<evidence type="ECO:0000313" key="2">
    <source>
        <dbReference type="EMBL" id="KEH16622.1"/>
    </source>
</evidence>
<name>A0A072TGX9_MEDTR</name>
<dbReference type="AlphaFoldDB" id="A0A072TGX9"/>
<proteinExistence type="predicted"/>
<dbReference type="Proteomes" id="UP000002051">
    <property type="component" value="Unassembled WGS sequence"/>
</dbReference>
<dbReference type="EnsemblPlants" id="KEH16622">
    <property type="protein sequence ID" value="KEH16622"/>
    <property type="gene ID" value="MTR_0130s0050"/>
</dbReference>
<gene>
    <name evidence="2" type="ORF">MTR_0130s0050</name>
</gene>
<evidence type="ECO:0000256" key="1">
    <source>
        <dbReference type="SAM" id="SignalP"/>
    </source>
</evidence>
<reference evidence="2 4" key="1">
    <citation type="journal article" date="2011" name="Nature">
        <title>The Medicago genome provides insight into the evolution of rhizobial symbioses.</title>
        <authorList>
            <person name="Young N.D."/>
            <person name="Debelle F."/>
            <person name="Oldroyd G.E."/>
            <person name="Geurts R."/>
            <person name="Cannon S.B."/>
            <person name="Udvardi M.K."/>
            <person name="Benedito V.A."/>
            <person name="Mayer K.F."/>
            <person name="Gouzy J."/>
            <person name="Schoof H."/>
            <person name="Van de Peer Y."/>
            <person name="Proost S."/>
            <person name="Cook D.R."/>
            <person name="Meyers B.C."/>
            <person name="Spannagl M."/>
            <person name="Cheung F."/>
            <person name="De Mita S."/>
            <person name="Krishnakumar V."/>
            <person name="Gundlach H."/>
            <person name="Zhou S."/>
            <person name="Mudge J."/>
            <person name="Bharti A.K."/>
            <person name="Murray J.D."/>
            <person name="Naoumkina M.A."/>
            <person name="Rosen B."/>
            <person name="Silverstein K.A."/>
            <person name="Tang H."/>
            <person name="Rombauts S."/>
            <person name="Zhao P.X."/>
            <person name="Zhou P."/>
            <person name="Barbe V."/>
            <person name="Bardou P."/>
            <person name="Bechner M."/>
            <person name="Bellec A."/>
            <person name="Berger A."/>
            <person name="Berges H."/>
            <person name="Bidwell S."/>
            <person name="Bisseling T."/>
            <person name="Choisne N."/>
            <person name="Couloux A."/>
            <person name="Denny R."/>
            <person name="Deshpande S."/>
            <person name="Dai X."/>
            <person name="Doyle J.J."/>
            <person name="Dudez A.M."/>
            <person name="Farmer A.D."/>
            <person name="Fouteau S."/>
            <person name="Franken C."/>
            <person name="Gibelin C."/>
            <person name="Gish J."/>
            <person name="Goldstein S."/>
            <person name="Gonzalez A.J."/>
            <person name="Green P.J."/>
            <person name="Hallab A."/>
            <person name="Hartog M."/>
            <person name="Hua A."/>
            <person name="Humphray S.J."/>
            <person name="Jeong D.H."/>
            <person name="Jing Y."/>
            <person name="Jocker A."/>
            <person name="Kenton S.M."/>
            <person name="Kim D.J."/>
            <person name="Klee K."/>
            <person name="Lai H."/>
            <person name="Lang C."/>
            <person name="Lin S."/>
            <person name="Macmil S.L."/>
            <person name="Magdelenat G."/>
            <person name="Matthews L."/>
            <person name="McCorrison J."/>
            <person name="Monaghan E.L."/>
            <person name="Mun J.H."/>
            <person name="Najar F.Z."/>
            <person name="Nicholson C."/>
            <person name="Noirot C."/>
            <person name="O'Bleness M."/>
            <person name="Paule C.R."/>
            <person name="Poulain J."/>
            <person name="Prion F."/>
            <person name="Qin B."/>
            <person name="Qu C."/>
            <person name="Retzel E.F."/>
            <person name="Riddle C."/>
            <person name="Sallet E."/>
            <person name="Samain S."/>
            <person name="Samson N."/>
            <person name="Sanders I."/>
            <person name="Saurat O."/>
            <person name="Scarpelli C."/>
            <person name="Schiex T."/>
            <person name="Segurens B."/>
            <person name="Severin A.J."/>
            <person name="Sherrier D.J."/>
            <person name="Shi R."/>
            <person name="Sims S."/>
            <person name="Singer S.R."/>
            <person name="Sinharoy S."/>
            <person name="Sterck L."/>
            <person name="Viollet A."/>
            <person name="Wang B.B."/>
            <person name="Wang K."/>
            <person name="Wang M."/>
            <person name="Wang X."/>
            <person name="Warfsmann J."/>
            <person name="Weissenbach J."/>
            <person name="White D.D."/>
            <person name="White J.D."/>
            <person name="Wiley G.B."/>
            <person name="Wincker P."/>
            <person name="Xing Y."/>
            <person name="Yang L."/>
            <person name="Yao Z."/>
            <person name="Ying F."/>
            <person name="Zhai J."/>
            <person name="Zhou L."/>
            <person name="Zuber A."/>
            <person name="Denarie J."/>
            <person name="Dixon R.A."/>
            <person name="May G.D."/>
            <person name="Schwartz D.C."/>
            <person name="Rogers J."/>
            <person name="Quetier F."/>
            <person name="Town C.D."/>
            <person name="Roe B.A."/>
        </authorList>
    </citation>
    <scope>NUCLEOTIDE SEQUENCE [LARGE SCALE GENOMIC DNA]</scope>
    <source>
        <strain evidence="2">A17</strain>
        <strain evidence="3 4">cv. Jemalong A17</strain>
    </source>
</reference>
<evidence type="ECO:0000313" key="3">
    <source>
        <dbReference type="EnsemblPlants" id="KEH16622"/>
    </source>
</evidence>
<feature type="signal peptide" evidence="1">
    <location>
        <begin position="1"/>
        <end position="35"/>
    </location>
</feature>
<keyword evidence="4" id="KW-1185">Reference proteome</keyword>
<sequence>MFVFVLRFLRTYMLSTQQQALVAMTLWSMWKTCNAKLWESTDTSPSYIVTRAKDTLNEWSCMQRAKAPIHNTNSEHAWIKPPVGMIKCNVDAAAFDNNSVMGYDRQAVHNRSTGGKYYINIINNTDNQE</sequence>
<reference evidence="2 4" key="2">
    <citation type="journal article" date="2014" name="BMC Genomics">
        <title>An improved genome release (version Mt4.0) for the model legume Medicago truncatula.</title>
        <authorList>
            <person name="Tang H."/>
            <person name="Krishnakumar V."/>
            <person name="Bidwell S."/>
            <person name="Rosen B."/>
            <person name="Chan A."/>
            <person name="Zhou S."/>
            <person name="Gentzbittel L."/>
            <person name="Childs K.L."/>
            <person name="Yandell M."/>
            <person name="Gundlach H."/>
            <person name="Mayer K.F."/>
            <person name="Schwartz D.C."/>
            <person name="Town C.D."/>
        </authorList>
    </citation>
    <scope>GENOME REANNOTATION</scope>
    <source>
        <strain evidence="2">A17</strain>
        <strain evidence="3 4">cv. Jemalong A17</strain>
    </source>
</reference>
<keyword evidence="1" id="KW-0732">Signal</keyword>
<protein>
    <submittedName>
        <fullName evidence="2 3">Uncharacterized protein</fullName>
    </submittedName>
</protein>
<organism evidence="2 4">
    <name type="scientific">Medicago truncatula</name>
    <name type="common">Barrel medic</name>
    <name type="synonym">Medicago tribuloides</name>
    <dbReference type="NCBI Taxonomy" id="3880"/>
    <lineage>
        <taxon>Eukaryota</taxon>
        <taxon>Viridiplantae</taxon>
        <taxon>Streptophyta</taxon>
        <taxon>Embryophyta</taxon>
        <taxon>Tracheophyta</taxon>
        <taxon>Spermatophyta</taxon>
        <taxon>Magnoliopsida</taxon>
        <taxon>eudicotyledons</taxon>
        <taxon>Gunneridae</taxon>
        <taxon>Pentapetalae</taxon>
        <taxon>rosids</taxon>
        <taxon>fabids</taxon>
        <taxon>Fabales</taxon>
        <taxon>Fabaceae</taxon>
        <taxon>Papilionoideae</taxon>
        <taxon>50 kb inversion clade</taxon>
        <taxon>NPAAA clade</taxon>
        <taxon>Hologalegina</taxon>
        <taxon>IRL clade</taxon>
        <taxon>Trifolieae</taxon>
        <taxon>Medicago</taxon>
    </lineage>
</organism>
<feature type="chain" id="PRO_5014498696" evidence="1">
    <location>
        <begin position="36"/>
        <end position="129"/>
    </location>
</feature>
<dbReference type="EMBL" id="KL402855">
    <property type="protein sequence ID" value="KEH16622.1"/>
    <property type="molecule type" value="Genomic_DNA"/>
</dbReference>
<reference evidence="3" key="3">
    <citation type="submission" date="2015-06" db="UniProtKB">
        <authorList>
            <consortium name="EnsemblPlants"/>
        </authorList>
    </citation>
    <scope>IDENTIFICATION</scope>
    <source>
        <strain evidence="3">cv. Jemalong A17</strain>
    </source>
</reference>
<evidence type="ECO:0000313" key="4">
    <source>
        <dbReference type="Proteomes" id="UP000002051"/>
    </source>
</evidence>
<accession>A0A072TGX9</accession>